<proteinExistence type="predicted"/>
<keyword evidence="2" id="KW-1185">Reference proteome</keyword>
<name>A0ABY8G2F8_9ACTO</name>
<dbReference type="Proteomes" id="UP001215216">
    <property type="component" value="Chromosome"/>
</dbReference>
<reference evidence="1 2" key="1">
    <citation type="submission" date="2023-03" db="EMBL/GenBank/DDBJ databases">
        <title>Complete genome of Arcanobacterium canis strain DSM 25104 isolated in 2010 from a canine otitis externa in Germany.</title>
        <authorList>
            <person name="Borowiak M."/>
            <person name="Kreitlow A."/>
            <person name="Malorny B."/>
            <person name="Laemmler C."/>
            <person name="Prenger-Berninghoff E."/>
            <person name="Ploetz M."/>
            <person name="Abdulmawjood A."/>
        </authorList>
    </citation>
    <scope>NUCLEOTIDE SEQUENCE [LARGE SCALE GENOMIC DNA]</scope>
    <source>
        <strain evidence="1 2">DSM 25104</strain>
    </source>
</reference>
<protein>
    <submittedName>
        <fullName evidence="1">Uncharacterized protein</fullName>
    </submittedName>
</protein>
<dbReference type="RefSeq" id="WP_278013484.1">
    <property type="nucleotide sequence ID" value="NZ_CP121208.1"/>
</dbReference>
<dbReference type="EMBL" id="CP121208">
    <property type="protein sequence ID" value="WFM84089.1"/>
    <property type="molecule type" value="Genomic_DNA"/>
</dbReference>
<evidence type="ECO:0000313" key="1">
    <source>
        <dbReference type="EMBL" id="WFM84089.1"/>
    </source>
</evidence>
<gene>
    <name evidence="1" type="ORF">P7079_03705</name>
</gene>
<organism evidence="1 2">
    <name type="scientific">Arcanobacterium canis</name>
    <dbReference type="NCBI Taxonomy" id="999183"/>
    <lineage>
        <taxon>Bacteria</taxon>
        <taxon>Bacillati</taxon>
        <taxon>Actinomycetota</taxon>
        <taxon>Actinomycetes</taxon>
        <taxon>Actinomycetales</taxon>
        <taxon>Actinomycetaceae</taxon>
        <taxon>Arcanobacterium</taxon>
    </lineage>
</organism>
<evidence type="ECO:0000313" key="2">
    <source>
        <dbReference type="Proteomes" id="UP001215216"/>
    </source>
</evidence>
<sequence length="45" mass="5255">MSEAKPAVDPRIRLEMLETKSRDQQIADLEEIHRELSHELVKAQI</sequence>
<accession>A0ABY8G2F8</accession>